<gene>
    <name evidence="1" type="ORF">PR048_002371</name>
</gene>
<keyword evidence="2" id="KW-1185">Reference proteome</keyword>
<sequence>MYLPLKSYFLSQEKCRTVLNAFFSNECSELWLIFIYFLAVIFNDSVKIIEGDKTSFTKVSHLFVDLKNKHTNHLENDYIPLSIRSELKKLVESGQIDRSYFMGHIRNFYRNCIQYLQKYIHLYIKTKSEMGCVEQTYHQLMGQMLTTGMTLVKDSLFNKVSYVSNYIDHDVLKRWKEMKSSTEQ</sequence>
<reference evidence="1 2" key="1">
    <citation type="submission" date="2023-02" db="EMBL/GenBank/DDBJ databases">
        <title>LHISI_Scaffold_Assembly.</title>
        <authorList>
            <person name="Stuart O.P."/>
            <person name="Cleave R."/>
            <person name="Magrath M.J.L."/>
            <person name="Mikheyev A.S."/>
        </authorList>
    </citation>
    <scope>NUCLEOTIDE SEQUENCE [LARGE SCALE GENOMIC DNA]</scope>
    <source>
        <strain evidence="1">Daus_M_001</strain>
        <tissue evidence="1">Leg muscle</tissue>
    </source>
</reference>
<dbReference type="EMBL" id="JARBHB010000001">
    <property type="protein sequence ID" value="KAJ8897025.1"/>
    <property type="molecule type" value="Genomic_DNA"/>
</dbReference>
<accession>A0ABQ9ILH7</accession>
<proteinExistence type="predicted"/>
<name>A0ABQ9ILH7_9NEOP</name>
<protein>
    <submittedName>
        <fullName evidence="1">Uncharacterized protein</fullName>
    </submittedName>
</protein>
<dbReference type="Proteomes" id="UP001159363">
    <property type="component" value="Chromosome 1"/>
</dbReference>
<comment type="caution">
    <text evidence="1">The sequence shown here is derived from an EMBL/GenBank/DDBJ whole genome shotgun (WGS) entry which is preliminary data.</text>
</comment>
<evidence type="ECO:0000313" key="2">
    <source>
        <dbReference type="Proteomes" id="UP001159363"/>
    </source>
</evidence>
<evidence type="ECO:0000313" key="1">
    <source>
        <dbReference type="EMBL" id="KAJ8897025.1"/>
    </source>
</evidence>
<organism evidence="1 2">
    <name type="scientific">Dryococelus australis</name>
    <dbReference type="NCBI Taxonomy" id="614101"/>
    <lineage>
        <taxon>Eukaryota</taxon>
        <taxon>Metazoa</taxon>
        <taxon>Ecdysozoa</taxon>
        <taxon>Arthropoda</taxon>
        <taxon>Hexapoda</taxon>
        <taxon>Insecta</taxon>
        <taxon>Pterygota</taxon>
        <taxon>Neoptera</taxon>
        <taxon>Polyneoptera</taxon>
        <taxon>Phasmatodea</taxon>
        <taxon>Verophasmatodea</taxon>
        <taxon>Anareolatae</taxon>
        <taxon>Phasmatidae</taxon>
        <taxon>Eurycanthinae</taxon>
        <taxon>Dryococelus</taxon>
    </lineage>
</organism>